<dbReference type="GeneID" id="56061697"/>
<evidence type="ECO:0000313" key="8">
    <source>
        <dbReference type="Proteomes" id="UP000509441"/>
    </source>
</evidence>
<evidence type="ECO:0000313" key="7">
    <source>
        <dbReference type="EMBL" id="QLH05075.1"/>
    </source>
</evidence>
<feature type="compositionally biased region" description="Basic and acidic residues" evidence="6">
    <location>
        <begin position="83"/>
        <end position="176"/>
    </location>
</feature>
<dbReference type="RefSeq" id="WP_179362310.1">
    <property type="nucleotide sequence ID" value="NZ_CP026994.1"/>
</dbReference>
<keyword evidence="2 5" id="KW-0689">Ribosomal protein</keyword>
<evidence type="ECO:0000256" key="6">
    <source>
        <dbReference type="SAM" id="MobiDB-lite"/>
    </source>
</evidence>
<dbReference type="PANTHER" id="PTHR10956">
    <property type="entry name" value="60S RIBOSOMAL PROTEIN L31"/>
    <property type="match status" value="1"/>
</dbReference>
<dbReference type="KEGG" id="nox:C5F49_06890"/>
<dbReference type="Proteomes" id="UP000509441">
    <property type="component" value="Chromosome"/>
</dbReference>
<protein>
    <recommendedName>
        <fullName evidence="4 5">Large ribosomal subunit protein eL31</fullName>
    </recommendedName>
</protein>
<organism evidence="7 8">
    <name type="scientific">Nitrosopumilus oxyclinae</name>
    <dbReference type="NCBI Taxonomy" id="1959104"/>
    <lineage>
        <taxon>Archaea</taxon>
        <taxon>Nitrososphaerota</taxon>
        <taxon>Nitrososphaeria</taxon>
        <taxon>Nitrosopumilales</taxon>
        <taxon>Nitrosopumilaceae</taxon>
        <taxon>Nitrosopumilus</taxon>
    </lineage>
</organism>
<dbReference type="Gene3D" id="3.10.440.10">
    <property type="match status" value="1"/>
</dbReference>
<dbReference type="GO" id="GO:0022625">
    <property type="term" value="C:cytosolic large ribosomal subunit"/>
    <property type="evidence" value="ECO:0007669"/>
    <property type="project" value="TreeGrafter"/>
</dbReference>
<comment type="similarity">
    <text evidence="1 5">Belongs to the eukaryotic ribosomal protein eL31 family.</text>
</comment>
<evidence type="ECO:0000256" key="5">
    <source>
        <dbReference type="HAMAP-Rule" id="MF_00410"/>
    </source>
</evidence>
<sequence length="176" mass="20191">MSQELERVYTIPLGKVKISQSQHRAVRAINMIREFARHHMKVETIKIDEELAREIWAKGVRNPPRKVRVRMTKTDEGFILVSRYDEDAESKVTPEKETKKVSDKVEEPAKEAPKKEEPAKEAPKKEEPAKEAPKKEEPAKEAPKKEEPAKEAPKKEEPAKEAPKKEEPAKEAPKKD</sequence>
<dbReference type="InterPro" id="IPR000054">
    <property type="entry name" value="Ribosomal_eL31"/>
</dbReference>
<reference evidence="7 8" key="1">
    <citation type="submission" date="2018-02" db="EMBL/GenBank/DDBJ databases">
        <title>Complete genome of Nitrosopumilus oxyclinae HCE1.</title>
        <authorList>
            <person name="Qin W."/>
            <person name="Zheng Y."/>
            <person name="Stahl D.A."/>
        </authorList>
    </citation>
    <scope>NUCLEOTIDE SEQUENCE [LARGE SCALE GENOMIC DNA]</scope>
    <source>
        <strain evidence="7 8">HCE1</strain>
    </source>
</reference>
<dbReference type="OrthoDB" id="10127at2157"/>
<keyword evidence="3 5" id="KW-0687">Ribonucleoprotein</keyword>
<accession>A0A7D5M3A2</accession>
<evidence type="ECO:0000256" key="4">
    <source>
        <dbReference type="ARBA" id="ARBA00035230"/>
    </source>
</evidence>
<dbReference type="NCBIfam" id="NF002258">
    <property type="entry name" value="PRK01192.1-1"/>
    <property type="match status" value="1"/>
</dbReference>
<proteinExistence type="inferred from homology"/>
<keyword evidence="8" id="KW-1185">Reference proteome</keyword>
<dbReference type="HAMAP" id="MF_00410">
    <property type="entry name" value="Ribosomal_eL31"/>
    <property type="match status" value="1"/>
</dbReference>
<gene>
    <name evidence="5" type="primary">rpl31e</name>
    <name evidence="7" type="ORF">C5F49_06890</name>
</gene>
<dbReference type="Pfam" id="PF01198">
    <property type="entry name" value="Ribosomal_L31e"/>
    <property type="match status" value="1"/>
</dbReference>
<evidence type="ECO:0000256" key="3">
    <source>
        <dbReference type="ARBA" id="ARBA00023274"/>
    </source>
</evidence>
<dbReference type="GO" id="GO:0003735">
    <property type="term" value="F:structural constituent of ribosome"/>
    <property type="evidence" value="ECO:0007669"/>
    <property type="project" value="InterPro"/>
</dbReference>
<dbReference type="AlphaFoldDB" id="A0A7D5M3A2"/>
<dbReference type="EMBL" id="CP026994">
    <property type="protein sequence ID" value="QLH05075.1"/>
    <property type="molecule type" value="Genomic_DNA"/>
</dbReference>
<feature type="region of interest" description="Disordered" evidence="6">
    <location>
        <begin position="76"/>
        <end position="176"/>
    </location>
</feature>
<dbReference type="PANTHER" id="PTHR10956:SF0">
    <property type="entry name" value="60S RIBOSOMAL PROTEIN L31"/>
    <property type="match status" value="1"/>
</dbReference>
<dbReference type="SMART" id="SM01380">
    <property type="entry name" value="Ribosomal_L31e"/>
    <property type="match status" value="1"/>
</dbReference>
<dbReference type="GO" id="GO:0002181">
    <property type="term" value="P:cytoplasmic translation"/>
    <property type="evidence" value="ECO:0007669"/>
    <property type="project" value="TreeGrafter"/>
</dbReference>
<name>A0A7D5M3A2_9ARCH</name>
<evidence type="ECO:0000256" key="1">
    <source>
        <dbReference type="ARBA" id="ARBA00010808"/>
    </source>
</evidence>
<evidence type="ECO:0000256" key="2">
    <source>
        <dbReference type="ARBA" id="ARBA00022980"/>
    </source>
</evidence>
<dbReference type="InterPro" id="IPR023621">
    <property type="entry name" value="Ribosomal_eL31_dom_sf"/>
</dbReference>
<dbReference type="SUPFAM" id="SSF54575">
    <property type="entry name" value="Ribosomal protein L31e"/>
    <property type="match status" value="1"/>
</dbReference>